<feature type="domain" description="DUF1254" evidence="2">
    <location>
        <begin position="51"/>
        <end position="181"/>
    </location>
</feature>
<dbReference type="InterPro" id="IPR037049">
    <property type="entry name" value="DUF1214_C_sf"/>
</dbReference>
<dbReference type="EMBL" id="LDJJ01000028">
    <property type="protein sequence ID" value="KRG67730.1"/>
    <property type="molecule type" value="Genomic_DNA"/>
</dbReference>
<dbReference type="PATRIC" id="fig|405446.3.peg.1296"/>
<evidence type="ECO:0000313" key="3">
    <source>
        <dbReference type="EMBL" id="KRG67730.1"/>
    </source>
</evidence>
<evidence type="ECO:0008006" key="5">
    <source>
        <dbReference type="Google" id="ProtNLM"/>
    </source>
</evidence>
<accession>A0A0R0CN11</accession>
<gene>
    <name evidence="3" type="ORF">ABB27_09215</name>
</gene>
<dbReference type="PANTHER" id="PTHR36509:SF2">
    <property type="entry name" value="BLL3101 PROTEIN"/>
    <property type="match status" value="1"/>
</dbReference>
<protein>
    <recommendedName>
        <fullName evidence="5">DUF1254 domain-containing protein</fullName>
    </recommendedName>
</protein>
<comment type="caution">
    <text evidence="3">The sequence shown here is derived from an EMBL/GenBank/DDBJ whole genome shotgun (WGS) entry which is preliminary data.</text>
</comment>
<dbReference type="Gene3D" id="2.60.40.1610">
    <property type="entry name" value="Domain of unknown function DUF1254"/>
    <property type="match status" value="1"/>
</dbReference>
<dbReference type="InterPro" id="IPR010679">
    <property type="entry name" value="DUF1254"/>
</dbReference>
<dbReference type="InterPro" id="IPR010621">
    <property type="entry name" value="DUF1214"/>
</dbReference>
<dbReference type="AlphaFoldDB" id="A0A0R0CN11"/>
<sequence length="447" mass="49926">MRITEAYVRMLAPHVYFWAWPMVNIYNRRLVFDKAPRPGLMNGVLPLAPLNTLSMLHDYIQPEQRWVACPNQDVVYGAGVIALDKTPVIVQVPDFGGRFWVYQAVDIRTDSFARIGAMYATKPGFYLLVGPDWQGDVPPGVSQVFRASSDTGMVAPRVFQDDTDDDRRAVQEVIAQIDLYPLAQFDGTMKRHDWRTLPSFAQPGSNDAGGETQWVVPQTFFDQLAPVLADARPLAGEQALYAQAMALLAAIQQDPSLKAAAIDAVSRADIEVIGPLLQFRNWGLPRGQHWSTVDNGAAFGTDYFARTAVARSNILVNTARETKYLYQDLDSEGERLNAAHRYEVRFAAGQTPPVDGFWSLTLYDAHHFFVPNALHRYSLGTKNKTLQLESDGTLIIHVQAASPGKERESNWLPAPEGADFSLFLRAYWPKPEILDGRWTPPAVHRVG</sequence>
<keyword evidence="4" id="KW-1185">Reference proteome</keyword>
<reference evidence="3 4" key="1">
    <citation type="submission" date="2015-05" db="EMBL/GenBank/DDBJ databases">
        <title>Genome sequencing and analysis of members of genus Stenotrophomonas.</title>
        <authorList>
            <person name="Patil P.P."/>
            <person name="Midha S."/>
            <person name="Patil P.B."/>
        </authorList>
    </citation>
    <scope>NUCLEOTIDE SEQUENCE [LARGE SCALE GENOMIC DNA]</scope>
    <source>
        <strain evidence="3 4">DSM 18941</strain>
    </source>
</reference>
<feature type="domain" description="DUF1214" evidence="1">
    <location>
        <begin position="322"/>
        <end position="430"/>
    </location>
</feature>
<dbReference type="Pfam" id="PF06863">
    <property type="entry name" value="DUF1254"/>
    <property type="match status" value="1"/>
</dbReference>
<dbReference type="Proteomes" id="UP000051863">
    <property type="component" value="Unassembled WGS sequence"/>
</dbReference>
<dbReference type="Gene3D" id="2.60.120.600">
    <property type="entry name" value="Domain of unknown function DUF1214, C-terminal domain"/>
    <property type="match status" value="1"/>
</dbReference>
<evidence type="ECO:0000259" key="2">
    <source>
        <dbReference type="Pfam" id="PF06863"/>
    </source>
</evidence>
<name>A0A0R0CN11_9GAMM</name>
<dbReference type="Pfam" id="PF06742">
    <property type="entry name" value="DUF1214"/>
    <property type="match status" value="1"/>
</dbReference>
<dbReference type="InterPro" id="IPR037050">
    <property type="entry name" value="DUF1254_sf"/>
</dbReference>
<proteinExistence type="predicted"/>
<evidence type="ECO:0000313" key="4">
    <source>
        <dbReference type="Proteomes" id="UP000051863"/>
    </source>
</evidence>
<dbReference type="SUPFAM" id="SSF160935">
    <property type="entry name" value="VPA0735-like"/>
    <property type="match status" value="1"/>
</dbReference>
<dbReference type="PANTHER" id="PTHR36509">
    <property type="entry name" value="BLL3101 PROTEIN"/>
    <property type="match status" value="1"/>
</dbReference>
<evidence type="ECO:0000259" key="1">
    <source>
        <dbReference type="Pfam" id="PF06742"/>
    </source>
</evidence>
<organism evidence="3 4">
    <name type="scientific">Stenotrophomonas terrae</name>
    <dbReference type="NCBI Taxonomy" id="405446"/>
    <lineage>
        <taxon>Bacteria</taxon>
        <taxon>Pseudomonadati</taxon>
        <taxon>Pseudomonadota</taxon>
        <taxon>Gammaproteobacteria</taxon>
        <taxon>Lysobacterales</taxon>
        <taxon>Lysobacteraceae</taxon>
        <taxon>Stenotrophomonas</taxon>
    </lineage>
</organism>